<dbReference type="AlphaFoldDB" id="A0AAD5FYC6"/>
<evidence type="ECO:0000313" key="2">
    <source>
        <dbReference type="EMBL" id="KAI5957832.1"/>
    </source>
</evidence>
<gene>
    <name evidence="2" type="ORF">KGF57_003099</name>
</gene>
<feature type="region of interest" description="Disordered" evidence="1">
    <location>
        <begin position="83"/>
        <end position="106"/>
    </location>
</feature>
<comment type="caution">
    <text evidence="2">The sequence shown here is derived from an EMBL/GenBank/DDBJ whole genome shotgun (WGS) entry which is preliminary data.</text>
</comment>
<reference evidence="2 3" key="1">
    <citation type="journal article" date="2022" name="DNA Res.">
        <title>Genome analysis of five recently described species of the CUG-Ser clade uncovers Candida theae as a new hybrid lineage with pathogenic potential in the Candida parapsilosis species complex.</title>
        <authorList>
            <person name="Mixao V."/>
            <person name="Del Olmo V."/>
            <person name="Hegedusova E."/>
            <person name="Saus E."/>
            <person name="Pryszcz L."/>
            <person name="Cillingova A."/>
            <person name="Nosek J."/>
            <person name="Gabaldon T."/>
        </authorList>
    </citation>
    <scope>NUCLEOTIDE SEQUENCE [LARGE SCALE GENOMIC DNA]</scope>
    <source>
        <strain evidence="2 3">CBS 12239</strain>
    </source>
</reference>
<sequence length="106" mass="12124">MSQGAPMTHKFVVGTLAILLGGYVTYKTGSDFQFVKFEPHSAEEIARRKREKVPTKMEVLESATLDLTPEAKERIGRKLLMEQERKRQLEQQQQSSQSSQDLDARK</sequence>
<evidence type="ECO:0000313" key="3">
    <source>
        <dbReference type="Proteomes" id="UP001204833"/>
    </source>
</evidence>
<evidence type="ECO:0000256" key="1">
    <source>
        <dbReference type="SAM" id="MobiDB-lite"/>
    </source>
</evidence>
<proteinExistence type="predicted"/>
<dbReference type="RefSeq" id="XP_051608535.1">
    <property type="nucleotide sequence ID" value="XM_051752484.1"/>
</dbReference>
<accession>A0AAD5FYC6</accession>
<keyword evidence="3" id="KW-1185">Reference proteome</keyword>
<organism evidence="2 3">
    <name type="scientific">Candida theae</name>
    <dbReference type="NCBI Taxonomy" id="1198502"/>
    <lineage>
        <taxon>Eukaryota</taxon>
        <taxon>Fungi</taxon>
        <taxon>Dikarya</taxon>
        <taxon>Ascomycota</taxon>
        <taxon>Saccharomycotina</taxon>
        <taxon>Pichiomycetes</taxon>
        <taxon>Debaryomycetaceae</taxon>
        <taxon>Candida/Lodderomyces clade</taxon>
        <taxon>Candida</taxon>
    </lineage>
</organism>
<feature type="compositionally biased region" description="Low complexity" evidence="1">
    <location>
        <begin position="91"/>
        <end position="100"/>
    </location>
</feature>
<name>A0AAD5FYC6_9ASCO</name>
<dbReference type="EMBL" id="JAIHNG010000120">
    <property type="protein sequence ID" value="KAI5957832.1"/>
    <property type="molecule type" value="Genomic_DNA"/>
</dbReference>
<protein>
    <submittedName>
        <fullName evidence="2">Uncharacterized protein</fullName>
    </submittedName>
</protein>
<dbReference type="Proteomes" id="UP001204833">
    <property type="component" value="Unassembled WGS sequence"/>
</dbReference>
<dbReference type="GeneID" id="76151158"/>